<proteinExistence type="predicted"/>
<feature type="transmembrane region" description="Helical" evidence="1">
    <location>
        <begin position="198"/>
        <end position="229"/>
    </location>
</feature>
<keyword evidence="1" id="KW-0472">Membrane</keyword>
<gene>
    <name evidence="2" type="ORF">H3H36_12465</name>
</gene>
<dbReference type="EMBL" id="JACEZS010000009">
    <property type="protein sequence ID" value="MBA5606166.1"/>
    <property type="molecule type" value="Genomic_DNA"/>
</dbReference>
<evidence type="ECO:0000256" key="1">
    <source>
        <dbReference type="SAM" id="Phobius"/>
    </source>
</evidence>
<feature type="transmembrane region" description="Helical" evidence="1">
    <location>
        <begin position="241"/>
        <end position="265"/>
    </location>
</feature>
<name>A0A7W2EHS5_9BURK</name>
<feature type="transmembrane region" description="Helical" evidence="1">
    <location>
        <begin position="143"/>
        <end position="161"/>
    </location>
</feature>
<feature type="transmembrane region" description="Helical" evidence="1">
    <location>
        <begin position="16"/>
        <end position="40"/>
    </location>
</feature>
<comment type="caution">
    <text evidence="2">The sequence shown here is derived from an EMBL/GenBank/DDBJ whole genome shotgun (WGS) entry which is preliminary data.</text>
</comment>
<organism evidence="2 3">
    <name type="scientific">Rugamonas fusca</name>
    <dbReference type="NCBI Taxonomy" id="2758568"/>
    <lineage>
        <taxon>Bacteria</taxon>
        <taxon>Pseudomonadati</taxon>
        <taxon>Pseudomonadota</taxon>
        <taxon>Betaproteobacteria</taxon>
        <taxon>Burkholderiales</taxon>
        <taxon>Oxalobacteraceae</taxon>
        <taxon>Telluria group</taxon>
        <taxon>Rugamonas</taxon>
    </lineage>
</organism>
<evidence type="ECO:0000313" key="3">
    <source>
        <dbReference type="Proteomes" id="UP000566711"/>
    </source>
</evidence>
<keyword evidence="1" id="KW-1133">Transmembrane helix</keyword>
<accession>A0A7W2EHS5</accession>
<reference evidence="2 3" key="1">
    <citation type="submission" date="2020-07" db="EMBL/GenBank/DDBJ databases">
        <title>Novel species isolated from subtropical streams in China.</title>
        <authorList>
            <person name="Lu H."/>
        </authorList>
    </citation>
    <scope>NUCLEOTIDE SEQUENCE [LARGE SCALE GENOMIC DNA]</scope>
    <source>
        <strain evidence="2 3">FT3S</strain>
    </source>
</reference>
<keyword evidence="1" id="KW-0812">Transmembrane</keyword>
<dbReference type="InterPro" id="IPR018688">
    <property type="entry name" value="PpoB2-like"/>
</dbReference>
<dbReference type="AlphaFoldDB" id="A0A7W2EHS5"/>
<feature type="transmembrane region" description="Helical" evidence="1">
    <location>
        <begin position="60"/>
        <end position="85"/>
    </location>
</feature>
<feature type="transmembrane region" description="Helical" evidence="1">
    <location>
        <begin position="106"/>
        <end position="131"/>
    </location>
</feature>
<protein>
    <submittedName>
        <fullName evidence="2">DUF2182 domain-containing protein</fullName>
    </submittedName>
</protein>
<keyword evidence="3" id="KW-1185">Reference proteome</keyword>
<evidence type="ECO:0000313" key="2">
    <source>
        <dbReference type="EMBL" id="MBA5606166.1"/>
    </source>
</evidence>
<dbReference type="Proteomes" id="UP000566711">
    <property type="component" value="Unassembled WGS sequence"/>
</dbReference>
<dbReference type="Pfam" id="PF09948">
    <property type="entry name" value="PpoB2"/>
    <property type="match status" value="1"/>
</dbReference>
<sequence length="268" mass="28665">MSAAILARVLHHERALPVLAVALVTALAWTYLLSGAGTMAEMDGMLMPMSTGPWTVSHALVMLVMWVVMMVAMMLPSALPMLLLYATMARRHGAVRGMVTGSAWAVPLFGLAYVAVWSGFSVAAVALQYLLERVALLSPMMESTSVVLAGATLVAAGVYQWTPVKSACLAHCQSPLDFVLANWRTGNMGAFRMGMRHGAYCVGCCWALMLLLFVGGVMNLAWIAGLAVYVLVEKVTPAGHWISRATGVVFIAWGLATLLSPYFALKLA</sequence>
<dbReference type="RefSeq" id="WP_182217956.1">
    <property type="nucleotide sequence ID" value="NZ_JACEZS010000009.1"/>
</dbReference>